<evidence type="ECO:0000313" key="4">
    <source>
        <dbReference type="Proteomes" id="UP000191518"/>
    </source>
</evidence>
<dbReference type="Proteomes" id="UP000191518">
    <property type="component" value="Unassembled WGS sequence"/>
</dbReference>
<evidence type="ECO:0000256" key="2">
    <source>
        <dbReference type="SAM" id="SignalP"/>
    </source>
</evidence>
<protein>
    <submittedName>
        <fullName evidence="3">Uncharacterized protein</fullName>
    </submittedName>
</protein>
<organism evidence="3 4">
    <name type="scientific">Penicillium vulpinum</name>
    <dbReference type="NCBI Taxonomy" id="29845"/>
    <lineage>
        <taxon>Eukaryota</taxon>
        <taxon>Fungi</taxon>
        <taxon>Dikarya</taxon>
        <taxon>Ascomycota</taxon>
        <taxon>Pezizomycotina</taxon>
        <taxon>Eurotiomycetes</taxon>
        <taxon>Eurotiomycetidae</taxon>
        <taxon>Eurotiales</taxon>
        <taxon>Aspergillaceae</taxon>
        <taxon>Penicillium</taxon>
    </lineage>
</organism>
<feature type="signal peptide" evidence="2">
    <location>
        <begin position="1"/>
        <end position="26"/>
    </location>
</feature>
<dbReference type="AlphaFoldDB" id="A0A1V6RZ30"/>
<feature type="compositionally biased region" description="Polar residues" evidence="1">
    <location>
        <begin position="75"/>
        <end position="103"/>
    </location>
</feature>
<feature type="region of interest" description="Disordered" evidence="1">
    <location>
        <begin position="68"/>
        <end position="103"/>
    </location>
</feature>
<accession>A0A1V6RZ30</accession>
<feature type="chain" id="PRO_5012144588" evidence="2">
    <location>
        <begin position="27"/>
        <end position="181"/>
    </location>
</feature>
<keyword evidence="4" id="KW-1185">Reference proteome</keyword>
<comment type="caution">
    <text evidence="3">The sequence shown here is derived from an EMBL/GenBank/DDBJ whole genome shotgun (WGS) entry which is preliminary data.</text>
</comment>
<name>A0A1V6RZ30_9EURO</name>
<evidence type="ECO:0000256" key="1">
    <source>
        <dbReference type="SAM" id="MobiDB-lite"/>
    </source>
</evidence>
<sequence length="181" mass="20133">MSQSIPRASWLSLFMVALLAVSTVNAHPISQTDKDTEQRQVVKLESRSPRLITDTQNYVHDILQGLGLEDPTPTAAPTASIETTQQQNPENTKPTHMTYSDSNIYAPSYDSNGVGFTQTVKTEHSNNRPVENVQVGHGWRGGDEITPEDFPFIFETMARELGHRFKNMVDSSDEVGLAIFL</sequence>
<reference evidence="4" key="1">
    <citation type="journal article" date="2017" name="Nat. Microbiol.">
        <title>Global analysis of biosynthetic gene clusters reveals vast potential of secondary metabolite production in Penicillium species.</title>
        <authorList>
            <person name="Nielsen J.C."/>
            <person name="Grijseels S."/>
            <person name="Prigent S."/>
            <person name="Ji B."/>
            <person name="Dainat J."/>
            <person name="Nielsen K.F."/>
            <person name="Frisvad J.C."/>
            <person name="Workman M."/>
            <person name="Nielsen J."/>
        </authorList>
    </citation>
    <scope>NUCLEOTIDE SEQUENCE [LARGE SCALE GENOMIC DNA]</scope>
    <source>
        <strain evidence="4">IBT 29486</strain>
    </source>
</reference>
<evidence type="ECO:0000313" key="3">
    <source>
        <dbReference type="EMBL" id="OQE06734.1"/>
    </source>
</evidence>
<proteinExistence type="predicted"/>
<gene>
    <name evidence="3" type="ORF">PENVUL_c016G04993</name>
</gene>
<keyword evidence="2" id="KW-0732">Signal</keyword>
<dbReference type="EMBL" id="MDYP01000016">
    <property type="protein sequence ID" value="OQE06734.1"/>
    <property type="molecule type" value="Genomic_DNA"/>
</dbReference>